<evidence type="ECO:0008006" key="4">
    <source>
        <dbReference type="Google" id="ProtNLM"/>
    </source>
</evidence>
<proteinExistence type="predicted"/>
<keyword evidence="1" id="KW-1133">Transmembrane helix</keyword>
<evidence type="ECO:0000256" key="1">
    <source>
        <dbReference type="SAM" id="Phobius"/>
    </source>
</evidence>
<dbReference type="Proteomes" id="UP000226106">
    <property type="component" value="Unassembled WGS sequence"/>
</dbReference>
<name>A0A9X7ATV0_BACTU</name>
<dbReference type="EMBL" id="NVCO01000007">
    <property type="protein sequence ID" value="PFT50913.1"/>
    <property type="molecule type" value="Genomic_DNA"/>
</dbReference>
<reference evidence="2 3" key="1">
    <citation type="submission" date="2017-09" db="EMBL/GenBank/DDBJ databases">
        <title>Large-scale bioinformatics analysis of Bacillus genomes uncovers conserved roles of natural products in bacterial physiology.</title>
        <authorList>
            <consortium name="Agbiome Team Llc"/>
            <person name="Bleich R.M."/>
            <person name="Grubbs K.J."/>
            <person name="Santa Maria K.C."/>
            <person name="Allen S.E."/>
            <person name="Farag S."/>
            <person name="Shank E.A."/>
            <person name="Bowers A."/>
        </authorList>
    </citation>
    <scope>NUCLEOTIDE SEQUENCE [LARGE SCALE GENOMIC DNA]</scope>
    <source>
        <strain evidence="2 3">AFS065400</strain>
    </source>
</reference>
<dbReference type="InterPro" id="IPR010026">
    <property type="entry name" value="Phage_holin_LL-H"/>
</dbReference>
<accession>A0A9X7ATV0</accession>
<keyword evidence="1" id="KW-0472">Membrane</keyword>
<evidence type="ECO:0000313" key="2">
    <source>
        <dbReference type="EMBL" id="PFT50913.1"/>
    </source>
</evidence>
<feature type="transmembrane region" description="Helical" evidence="1">
    <location>
        <begin position="6"/>
        <end position="27"/>
    </location>
</feature>
<comment type="caution">
    <text evidence="2">The sequence shown here is derived from an EMBL/GenBank/DDBJ whole genome shotgun (WGS) entry which is preliminary data.</text>
</comment>
<gene>
    <name evidence="2" type="ORF">COK72_02570</name>
</gene>
<dbReference type="Pfam" id="PF09682">
    <property type="entry name" value="Phage_holin_6_1"/>
    <property type="match status" value="1"/>
</dbReference>
<evidence type="ECO:0000313" key="3">
    <source>
        <dbReference type="Proteomes" id="UP000226106"/>
    </source>
</evidence>
<dbReference type="AlphaFoldDB" id="A0A9X7ATV0"/>
<dbReference type="RefSeq" id="WP_098392761.1">
    <property type="nucleotide sequence ID" value="NZ_NTVZ01000052.1"/>
</dbReference>
<keyword evidence="1" id="KW-0812">Transmembrane</keyword>
<protein>
    <recommendedName>
        <fullName evidence="4">Phage holin</fullName>
    </recommendedName>
</protein>
<sequence>MFSLEQLLMYAVGFILVTVGGYGIRLLKKKGILAQLKQQELLVNIVVKSVQQSYGALGGEQKLTIAKKQLVEMANHHGIKIKEEQVDHVINSTVKQLKAEFGEAWNK</sequence>
<organism evidence="2 3">
    <name type="scientific">Bacillus thuringiensis</name>
    <dbReference type="NCBI Taxonomy" id="1428"/>
    <lineage>
        <taxon>Bacteria</taxon>
        <taxon>Bacillati</taxon>
        <taxon>Bacillota</taxon>
        <taxon>Bacilli</taxon>
        <taxon>Bacillales</taxon>
        <taxon>Bacillaceae</taxon>
        <taxon>Bacillus</taxon>
        <taxon>Bacillus cereus group</taxon>
    </lineage>
</organism>